<dbReference type="Gene3D" id="1.10.10.60">
    <property type="entry name" value="Homeodomain-like"/>
    <property type="match status" value="1"/>
</dbReference>
<dbReference type="PROSITE" id="PS50045">
    <property type="entry name" value="SIGMA54_INTERACT_4"/>
    <property type="match status" value="1"/>
</dbReference>
<dbReference type="PRINTS" id="PR01590">
    <property type="entry name" value="HTHFIS"/>
</dbReference>
<dbReference type="PANTHER" id="PTHR32071">
    <property type="entry name" value="TRANSCRIPTIONAL REGULATORY PROTEIN"/>
    <property type="match status" value="1"/>
</dbReference>
<dbReference type="InterPro" id="IPR058031">
    <property type="entry name" value="AAA_lid_NorR"/>
</dbReference>
<organism evidence="9 10">
    <name type="scientific">Pseudodesulfovibrio karagichevae</name>
    <dbReference type="NCBI Taxonomy" id="3239305"/>
    <lineage>
        <taxon>Bacteria</taxon>
        <taxon>Pseudomonadati</taxon>
        <taxon>Thermodesulfobacteriota</taxon>
        <taxon>Desulfovibrionia</taxon>
        <taxon>Desulfovibrionales</taxon>
        <taxon>Desulfovibrionaceae</taxon>
    </lineage>
</organism>
<evidence type="ECO:0000256" key="1">
    <source>
        <dbReference type="ARBA" id="ARBA00022741"/>
    </source>
</evidence>
<dbReference type="InterPro" id="IPR001789">
    <property type="entry name" value="Sig_transdc_resp-reg_receiver"/>
</dbReference>
<dbReference type="Proteomes" id="UP001568698">
    <property type="component" value="Unassembled WGS sequence"/>
</dbReference>
<keyword evidence="6" id="KW-0597">Phosphoprotein</keyword>
<dbReference type="InterPro" id="IPR025944">
    <property type="entry name" value="Sigma_54_int_dom_CS"/>
</dbReference>
<feature type="modified residue" description="4-aspartylphosphate" evidence="6">
    <location>
        <position position="54"/>
    </location>
</feature>
<comment type="caution">
    <text evidence="9">The sequence shown here is derived from an EMBL/GenBank/DDBJ whole genome shotgun (WGS) entry which is preliminary data.</text>
</comment>
<sequence>MSLFRAAVIDDEAQAAKMVARALTKLGFEVETFGLGHNFLARMAEAPFQLAFIDLKLPDMDGIEILEAVKTGFENVEAVIITGHGSIASAVEATAKGAANYIVKPFRLQEIRAVAREALEKLELREENRRLKAALDDVPPLKDFLGASQVMLDVFAMIRKVAPVNCTVLLQADTGTGKERAAKAIHDLSARKDKTFVSFNCGGFTEELISSELFGHEKGAFTGATATKIGLLESANGGTVFLDEIGEMPLNMQVKLLHVLQERRILRVGGTQPIDLDIRIIAATNRDLQEAMAAGQFREDLFYRLNVVRIYLPTLAERREDIPLLAGHFLETFNARFGKRVASISPQAMEVLTQYNYPGNVRELENIVQRAVALADGEVIGLRELPPDLLNLTFSNLGTPGLLPLEEVEKRHIQHVLEATGNNKGLASSILGIPRTTLWRRLKKFGLDTDEE</sequence>
<reference evidence="9 10" key="1">
    <citation type="submission" date="2024-08" db="EMBL/GenBank/DDBJ databases">
        <title>Sulfate-reducing bacteria isolated from formation water of the oil field in Kazakhstan and description of Pseudodesulfovibrio sp.</title>
        <authorList>
            <person name="Bidzhieva S.K."/>
            <person name="Tourova T.P."/>
            <person name="Grouzdev D.S."/>
            <person name="Beletsky A.V."/>
            <person name="Sokolova D.S."/>
            <person name="Samigullina S.R."/>
            <person name="Poltaraus A.B."/>
            <person name="Avtukh A.N."/>
            <person name="Tereshina V.M."/>
            <person name="Zhaparov N.S."/>
            <person name="Mardanov A.V."/>
            <person name="Nazina T.N."/>
        </authorList>
    </citation>
    <scope>NUCLEOTIDE SEQUENCE [LARGE SCALE GENOMIC DNA]</scope>
    <source>
        <strain evidence="9 10">9FUS</strain>
    </source>
</reference>
<dbReference type="Gene3D" id="3.40.50.300">
    <property type="entry name" value="P-loop containing nucleotide triphosphate hydrolases"/>
    <property type="match status" value="1"/>
</dbReference>
<evidence type="ECO:0000259" key="7">
    <source>
        <dbReference type="PROSITE" id="PS50045"/>
    </source>
</evidence>
<evidence type="ECO:0000313" key="9">
    <source>
        <dbReference type="EMBL" id="MEZ7196284.1"/>
    </source>
</evidence>
<gene>
    <name evidence="9" type="ORF">AB6M95_05945</name>
</gene>
<keyword evidence="1" id="KW-0547">Nucleotide-binding</keyword>
<dbReference type="EMBL" id="JBGLYH010000011">
    <property type="protein sequence ID" value="MEZ7196284.1"/>
    <property type="molecule type" value="Genomic_DNA"/>
</dbReference>
<dbReference type="SMART" id="SM00448">
    <property type="entry name" value="REC"/>
    <property type="match status" value="1"/>
</dbReference>
<keyword evidence="3" id="KW-0805">Transcription regulation</keyword>
<dbReference type="PANTHER" id="PTHR32071:SF119">
    <property type="entry name" value="SIGMA L-DEPENDENT TRANSCRIPTIONAL REGULATOR YPLP-RELATED"/>
    <property type="match status" value="1"/>
</dbReference>
<dbReference type="Gene3D" id="3.40.50.2300">
    <property type="match status" value="1"/>
</dbReference>
<evidence type="ECO:0000256" key="3">
    <source>
        <dbReference type="ARBA" id="ARBA00023015"/>
    </source>
</evidence>
<dbReference type="SMART" id="SM00382">
    <property type="entry name" value="AAA"/>
    <property type="match status" value="1"/>
</dbReference>
<feature type="domain" description="Response regulatory" evidence="8">
    <location>
        <begin position="5"/>
        <end position="119"/>
    </location>
</feature>
<feature type="domain" description="Sigma-54 factor interaction" evidence="7">
    <location>
        <begin position="144"/>
        <end position="373"/>
    </location>
</feature>
<keyword evidence="4" id="KW-0238">DNA-binding</keyword>
<keyword evidence="2" id="KW-0067">ATP-binding</keyword>
<evidence type="ECO:0000256" key="6">
    <source>
        <dbReference type="PROSITE-ProRule" id="PRU00169"/>
    </source>
</evidence>
<dbReference type="PROSITE" id="PS00676">
    <property type="entry name" value="SIGMA54_INTERACT_2"/>
    <property type="match status" value="1"/>
</dbReference>
<proteinExistence type="predicted"/>
<name>A0ABV4JZZ8_9BACT</name>
<dbReference type="Gene3D" id="1.10.8.60">
    <property type="match status" value="1"/>
</dbReference>
<dbReference type="CDD" id="cd00009">
    <property type="entry name" value="AAA"/>
    <property type="match status" value="1"/>
</dbReference>
<evidence type="ECO:0000313" key="10">
    <source>
        <dbReference type="Proteomes" id="UP001568698"/>
    </source>
</evidence>
<dbReference type="Pfam" id="PF00072">
    <property type="entry name" value="Response_reg"/>
    <property type="match status" value="1"/>
</dbReference>
<keyword evidence="10" id="KW-1185">Reference proteome</keyword>
<dbReference type="Pfam" id="PF02954">
    <property type="entry name" value="HTH_8"/>
    <property type="match status" value="1"/>
</dbReference>
<dbReference type="InterPro" id="IPR002078">
    <property type="entry name" value="Sigma_54_int"/>
</dbReference>
<dbReference type="InterPro" id="IPR011006">
    <property type="entry name" value="CheY-like_superfamily"/>
</dbReference>
<dbReference type="Pfam" id="PF00158">
    <property type="entry name" value="Sigma54_activat"/>
    <property type="match status" value="1"/>
</dbReference>
<dbReference type="PROSITE" id="PS00688">
    <property type="entry name" value="SIGMA54_INTERACT_3"/>
    <property type="match status" value="1"/>
</dbReference>
<dbReference type="RefSeq" id="WP_371385822.1">
    <property type="nucleotide sequence ID" value="NZ_JBGLYH010000011.1"/>
</dbReference>
<dbReference type="InterPro" id="IPR025943">
    <property type="entry name" value="Sigma_54_int_dom_ATP-bd_2"/>
</dbReference>
<dbReference type="Pfam" id="PF25601">
    <property type="entry name" value="AAA_lid_14"/>
    <property type="match status" value="1"/>
</dbReference>
<evidence type="ECO:0000256" key="4">
    <source>
        <dbReference type="ARBA" id="ARBA00023125"/>
    </source>
</evidence>
<dbReference type="PROSITE" id="PS50110">
    <property type="entry name" value="RESPONSE_REGULATORY"/>
    <property type="match status" value="1"/>
</dbReference>
<dbReference type="InterPro" id="IPR002197">
    <property type="entry name" value="HTH_Fis"/>
</dbReference>
<protein>
    <submittedName>
        <fullName evidence="9">Sigma-54-dependent transcriptional regulator</fullName>
    </submittedName>
</protein>
<evidence type="ECO:0000256" key="2">
    <source>
        <dbReference type="ARBA" id="ARBA00022840"/>
    </source>
</evidence>
<dbReference type="InterPro" id="IPR009057">
    <property type="entry name" value="Homeodomain-like_sf"/>
</dbReference>
<evidence type="ECO:0000259" key="8">
    <source>
        <dbReference type="PROSITE" id="PS50110"/>
    </source>
</evidence>
<dbReference type="SUPFAM" id="SSF52540">
    <property type="entry name" value="P-loop containing nucleoside triphosphate hydrolases"/>
    <property type="match status" value="1"/>
</dbReference>
<dbReference type="InterPro" id="IPR003593">
    <property type="entry name" value="AAA+_ATPase"/>
</dbReference>
<keyword evidence="5" id="KW-0804">Transcription</keyword>
<dbReference type="InterPro" id="IPR027417">
    <property type="entry name" value="P-loop_NTPase"/>
</dbReference>
<dbReference type="SUPFAM" id="SSF46689">
    <property type="entry name" value="Homeodomain-like"/>
    <property type="match status" value="1"/>
</dbReference>
<accession>A0ABV4JZZ8</accession>
<dbReference type="SUPFAM" id="SSF52172">
    <property type="entry name" value="CheY-like"/>
    <property type="match status" value="1"/>
</dbReference>
<evidence type="ECO:0000256" key="5">
    <source>
        <dbReference type="ARBA" id="ARBA00023163"/>
    </source>
</evidence>